<keyword evidence="1" id="KW-0472">Membrane</keyword>
<protein>
    <submittedName>
        <fullName evidence="3">CPBP family intramembrane glutamic endopeptidase</fullName>
        <ecNumber evidence="3">3.4.-.-</ecNumber>
    </submittedName>
</protein>
<feature type="transmembrane region" description="Helical" evidence="1">
    <location>
        <begin position="7"/>
        <end position="27"/>
    </location>
</feature>
<comment type="caution">
    <text evidence="3">The sequence shown here is derived from an EMBL/GenBank/DDBJ whole genome shotgun (WGS) entry which is preliminary data.</text>
</comment>
<sequence>MSERPTHLPWLLAASLAAAVWAVLVHLNPSGSWALQKVFCAGWLALAWKALGPGERLRVRPTLREVLLGVGVGVGMVAISAGLTWSVCVGSELALCAPAKTLAARAAEVQVGSMVGIGLIIVPAEELFWHGAVHGALRPRVGRAGSAALSTALLSLSYLGVGEWELALVVLPTFLVWGLLTEWRRNLVSACVSHALWTLSMIPLMARAFG</sequence>
<dbReference type="Proteomes" id="UP001291309">
    <property type="component" value="Unassembled WGS sequence"/>
</dbReference>
<dbReference type="EMBL" id="JAXIVS010000017">
    <property type="protein sequence ID" value="MDY7232079.1"/>
    <property type="molecule type" value="Genomic_DNA"/>
</dbReference>
<keyword evidence="4" id="KW-1185">Reference proteome</keyword>
<dbReference type="RefSeq" id="WP_321550790.1">
    <property type="nucleotide sequence ID" value="NZ_JAXIVS010000017.1"/>
</dbReference>
<dbReference type="InterPro" id="IPR003675">
    <property type="entry name" value="Rce1/LyrA-like_dom"/>
</dbReference>
<feature type="transmembrane region" description="Helical" evidence="1">
    <location>
        <begin position="187"/>
        <end position="206"/>
    </location>
</feature>
<evidence type="ECO:0000256" key="1">
    <source>
        <dbReference type="SAM" id="Phobius"/>
    </source>
</evidence>
<evidence type="ECO:0000313" key="3">
    <source>
        <dbReference type="EMBL" id="MDY7232079.1"/>
    </source>
</evidence>
<name>A0ABU5HGT2_9BACT</name>
<accession>A0ABU5HGT2</accession>
<feature type="transmembrane region" description="Helical" evidence="1">
    <location>
        <begin position="164"/>
        <end position="180"/>
    </location>
</feature>
<feature type="transmembrane region" description="Helical" evidence="1">
    <location>
        <begin position="63"/>
        <end position="85"/>
    </location>
</feature>
<dbReference type="Pfam" id="PF02517">
    <property type="entry name" value="Rce1-like"/>
    <property type="match status" value="1"/>
</dbReference>
<dbReference type="GO" id="GO:0016787">
    <property type="term" value="F:hydrolase activity"/>
    <property type="evidence" value="ECO:0007669"/>
    <property type="project" value="UniProtKB-KW"/>
</dbReference>
<keyword evidence="1" id="KW-0812">Transmembrane</keyword>
<dbReference type="EC" id="3.4.-.-" evidence="3"/>
<gene>
    <name evidence="3" type="ORF">SYV04_37165</name>
</gene>
<evidence type="ECO:0000259" key="2">
    <source>
        <dbReference type="Pfam" id="PF02517"/>
    </source>
</evidence>
<keyword evidence="1" id="KW-1133">Transmembrane helix</keyword>
<evidence type="ECO:0000313" key="4">
    <source>
        <dbReference type="Proteomes" id="UP001291309"/>
    </source>
</evidence>
<reference evidence="3 4" key="1">
    <citation type="submission" date="2023-12" db="EMBL/GenBank/DDBJ databases">
        <title>the genome sequence of Hyalangium sp. s54d21.</title>
        <authorList>
            <person name="Zhang X."/>
        </authorList>
    </citation>
    <scope>NUCLEOTIDE SEQUENCE [LARGE SCALE GENOMIC DNA]</scope>
    <source>
        <strain evidence="4">s54d21</strain>
    </source>
</reference>
<organism evidence="3 4">
    <name type="scientific">Hyalangium rubrum</name>
    <dbReference type="NCBI Taxonomy" id="3103134"/>
    <lineage>
        <taxon>Bacteria</taxon>
        <taxon>Pseudomonadati</taxon>
        <taxon>Myxococcota</taxon>
        <taxon>Myxococcia</taxon>
        <taxon>Myxococcales</taxon>
        <taxon>Cystobacterineae</taxon>
        <taxon>Archangiaceae</taxon>
        <taxon>Hyalangium</taxon>
    </lineage>
</organism>
<keyword evidence="3" id="KW-0378">Hydrolase</keyword>
<proteinExistence type="predicted"/>
<feature type="domain" description="CAAX prenyl protease 2/Lysostaphin resistance protein A-like" evidence="2">
    <location>
        <begin position="112"/>
        <end position="199"/>
    </location>
</feature>